<organism evidence="2 3">
    <name type="scientific">Stygiobacter electus</name>
    <dbReference type="NCBI Taxonomy" id="3032292"/>
    <lineage>
        <taxon>Bacteria</taxon>
        <taxon>Pseudomonadati</taxon>
        <taxon>Ignavibacteriota</taxon>
        <taxon>Ignavibacteria</taxon>
        <taxon>Ignavibacteriales</taxon>
        <taxon>Melioribacteraceae</taxon>
        <taxon>Stygiobacter</taxon>
    </lineage>
</organism>
<dbReference type="RefSeq" id="WP_321534818.1">
    <property type="nucleotide sequence ID" value="NZ_JARGDL010000002.1"/>
</dbReference>
<accession>A0AAE3TB90</accession>
<dbReference type="EMBL" id="JARGDL010000002">
    <property type="protein sequence ID" value="MDF1611053.1"/>
    <property type="molecule type" value="Genomic_DNA"/>
</dbReference>
<sequence>MCRLLYVNTKNESEIENYLCHFSQIAKNSQEYQGHGWGMAFFQNDKWNYYKNIKPIWEDDLSQFGRATRIITHARSAFKDEGIVVENNMPFYDDKYIFIFNGELRGVKIKEEGRIGAEKIFNYIKRFDKGNFFDALNKGTEIIIKKSSYIRAMNIIVTTNDSALLFTLFNEDEDYFKMWQKQNDNELVICSQPFSIDSDWQPINNNSLLEFKCI</sequence>
<proteinExistence type="predicted"/>
<name>A0AAE3TB90_9BACT</name>
<evidence type="ECO:0000256" key="1">
    <source>
        <dbReference type="ARBA" id="ARBA00022962"/>
    </source>
</evidence>
<reference evidence="2" key="1">
    <citation type="submission" date="2023-03" db="EMBL/GenBank/DDBJ databases">
        <title>Stygiobacter electus gen. nov., sp. nov., facultatively anaerobic thermotolerant bacterium of the class Ignavibacteria from a well of Yessentuki mineral water deposit.</title>
        <authorList>
            <person name="Podosokorskaya O.A."/>
            <person name="Elcheninov A.G."/>
            <person name="Petrova N.F."/>
            <person name="Zavarzina D.G."/>
            <person name="Kublanov I.V."/>
            <person name="Merkel A.Y."/>
        </authorList>
    </citation>
    <scope>NUCLEOTIDE SEQUENCE</scope>
    <source>
        <strain evidence="2">09-Me</strain>
    </source>
</reference>
<keyword evidence="3" id="KW-1185">Reference proteome</keyword>
<dbReference type="InterPro" id="IPR026869">
    <property type="entry name" value="EgtC-like"/>
</dbReference>
<dbReference type="AlphaFoldDB" id="A0AAE3TB90"/>
<dbReference type="Proteomes" id="UP001221302">
    <property type="component" value="Unassembled WGS sequence"/>
</dbReference>
<evidence type="ECO:0000313" key="3">
    <source>
        <dbReference type="Proteomes" id="UP001221302"/>
    </source>
</evidence>
<dbReference type="InterPro" id="IPR029055">
    <property type="entry name" value="Ntn_hydrolases_N"/>
</dbReference>
<keyword evidence="1 2" id="KW-0315">Glutamine amidotransferase</keyword>
<evidence type="ECO:0000313" key="2">
    <source>
        <dbReference type="EMBL" id="MDF1611053.1"/>
    </source>
</evidence>
<dbReference type="Pfam" id="PF13230">
    <property type="entry name" value="GATase_4"/>
    <property type="match status" value="1"/>
</dbReference>
<dbReference type="Gene3D" id="3.60.20.10">
    <property type="entry name" value="Glutamine Phosphoribosylpyrophosphate, subunit 1, domain 1"/>
    <property type="match status" value="1"/>
</dbReference>
<comment type="caution">
    <text evidence="2">The sequence shown here is derived from an EMBL/GenBank/DDBJ whole genome shotgun (WGS) entry which is preliminary data.</text>
</comment>
<gene>
    <name evidence="2" type="ORF">P0M35_02750</name>
</gene>
<dbReference type="PANTHER" id="PTHR42824">
    <property type="entry name" value="GLUTAMINE AMIDOTRANSFERASE"/>
    <property type="match status" value="1"/>
</dbReference>
<dbReference type="PANTHER" id="PTHR42824:SF1">
    <property type="entry name" value="GLUTAMINE AMIDOTRANSFERASE YAFJ-RELATED"/>
    <property type="match status" value="1"/>
</dbReference>
<protein>
    <submittedName>
        <fullName evidence="2">Class II glutamine amidotransferase</fullName>
    </submittedName>
</protein>
<dbReference type="SUPFAM" id="SSF56235">
    <property type="entry name" value="N-terminal nucleophile aminohydrolases (Ntn hydrolases)"/>
    <property type="match status" value="1"/>
</dbReference>